<dbReference type="EMBL" id="SLXD01000005">
    <property type="protein sequence ID" value="TCP03076.1"/>
    <property type="molecule type" value="Genomic_DNA"/>
</dbReference>
<evidence type="ECO:0000313" key="3">
    <source>
        <dbReference type="Proteomes" id="UP000295106"/>
    </source>
</evidence>
<feature type="region of interest" description="Disordered" evidence="1">
    <location>
        <begin position="152"/>
        <end position="187"/>
    </location>
</feature>
<sequence length="187" mass="20946">MLDRHTQARAAAVPPTEQPAEREQKVIIEPCWCWEITGSRAQLEADGIKVPADAIWPEGTGAYRWRSGRCKFELSRALPNGLKGPRRNHPDLDWWCVSCRDAALPGPAGRAILLKQREIEAEMRRQSPNGQREAATFWYGLSKASQDGAFQAFKSRLLQRKRGREPKTDASSTTNPHRPGTEGAHHA</sequence>
<feature type="region of interest" description="Disordered" evidence="1">
    <location>
        <begin position="1"/>
        <end position="22"/>
    </location>
</feature>
<dbReference type="AlphaFoldDB" id="A0A4R2MJJ1"/>
<dbReference type="Proteomes" id="UP000295106">
    <property type="component" value="Unassembled WGS sequence"/>
</dbReference>
<comment type="caution">
    <text evidence="2">The sequence shown here is derived from an EMBL/GenBank/DDBJ whole genome shotgun (WGS) entry which is preliminary data.</text>
</comment>
<name>A0A4R2MJJ1_RUBGE</name>
<organism evidence="2 3">
    <name type="scientific">Rubrivivax gelatinosus</name>
    <name type="common">Rhodocyclus gelatinosus</name>
    <name type="synonym">Rhodopseudomonas gelatinosa</name>
    <dbReference type="NCBI Taxonomy" id="28068"/>
    <lineage>
        <taxon>Bacteria</taxon>
        <taxon>Pseudomonadati</taxon>
        <taxon>Pseudomonadota</taxon>
        <taxon>Betaproteobacteria</taxon>
        <taxon>Burkholderiales</taxon>
        <taxon>Sphaerotilaceae</taxon>
        <taxon>Rubrivivax</taxon>
    </lineage>
</organism>
<proteinExistence type="predicted"/>
<evidence type="ECO:0000256" key="1">
    <source>
        <dbReference type="SAM" id="MobiDB-lite"/>
    </source>
</evidence>
<reference evidence="2 3" key="1">
    <citation type="submission" date="2019-03" db="EMBL/GenBank/DDBJ databases">
        <title>Genomic Encyclopedia of Type Strains, Phase IV (KMG-IV): sequencing the most valuable type-strain genomes for metagenomic binning, comparative biology and taxonomic classification.</title>
        <authorList>
            <person name="Goeker M."/>
        </authorList>
    </citation>
    <scope>NUCLEOTIDE SEQUENCE [LARGE SCALE GENOMIC DNA]</scope>
    <source>
        <strain evidence="2 3">DSM 1709</strain>
    </source>
</reference>
<evidence type="ECO:0000313" key="2">
    <source>
        <dbReference type="EMBL" id="TCP03076.1"/>
    </source>
</evidence>
<accession>A0A4R2MJJ1</accession>
<protein>
    <submittedName>
        <fullName evidence="2">Uncharacterized protein</fullName>
    </submittedName>
</protein>
<gene>
    <name evidence="2" type="ORF">EV684_105242</name>
</gene>
<dbReference type="GeneID" id="99684491"/>
<dbReference type="OrthoDB" id="9092138at2"/>
<dbReference type="RefSeq" id="WP_132646776.1">
    <property type="nucleotide sequence ID" value="NZ_CP181386.1"/>
</dbReference>